<dbReference type="GO" id="GO:0051537">
    <property type="term" value="F:2 iron, 2 sulfur cluster binding"/>
    <property type="evidence" value="ECO:0007669"/>
    <property type="project" value="UniProtKB-KW"/>
</dbReference>
<feature type="domain" description="FAD-binding FR-type" evidence="8">
    <location>
        <begin position="13"/>
        <end position="115"/>
    </location>
</feature>
<dbReference type="SUPFAM" id="SSF63380">
    <property type="entry name" value="Riboflavin synthase domain-like"/>
    <property type="match status" value="1"/>
</dbReference>
<dbReference type="Pfam" id="PF00111">
    <property type="entry name" value="Fer2"/>
    <property type="match status" value="1"/>
</dbReference>
<dbReference type="InterPro" id="IPR039261">
    <property type="entry name" value="FNR_nucleotide-bd"/>
</dbReference>
<evidence type="ECO:0000256" key="1">
    <source>
        <dbReference type="ARBA" id="ARBA00022630"/>
    </source>
</evidence>
<dbReference type="RefSeq" id="WP_022632022.1">
    <property type="nucleotide sequence ID" value="NZ_AMWE01000001.1"/>
</dbReference>
<dbReference type="Gene3D" id="2.40.30.10">
    <property type="entry name" value="Translation factors"/>
    <property type="match status" value="1"/>
</dbReference>
<evidence type="ECO:0000256" key="5">
    <source>
        <dbReference type="ARBA" id="ARBA00023004"/>
    </source>
</evidence>
<dbReference type="PROSITE" id="PS51085">
    <property type="entry name" value="2FE2S_FER_2"/>
    <property type="match status" value="1"/>
</dbReference>
<feature type="domain" description="2Fe-2S ferredoxin-type" evidence="7">
    <location>
        <begin position="248"/>
        <end position="334"/>
    </location>
</feature>
<dbReference type="PROSITE" id="PS51384">
    <property type="entry name" value="FAD_FR"/>
    <property type="match status" value="1"/>
</dbReference>
<dbReference type="InterPro" id="IPR001041">
    <property type="entry name" value="2Fe-2S_ferredoxin-type"/>
</dbReference>
<proteinExistence type="predicted"/>
<evidence type="ECO:0000256" key="3">
    <source>
        <dbReference type="ARBA" id="ARBA00022723"/>
    </source>
</evidence>
<dbReference type="InterPro" id="IPR036010">
    <property type="entry name" value="2Fe-2S_ferredoxin-like_sf"/>
</dbReference>
<evidence type="ECO:0000256" key="6">
    <source>
        <dbReference type="ARBA" id="ARBA00023014"/>
    </source>
</evidence>
<reference evidence="10" key="1">
    <citation type="journal article" date="2013" name="Diversity">
        <title>Genome Sequence of Dickeya solani, a New soft Rot Pathogen of Potato, Suggests its Emergence May Be Related to a Novel Combination of Non-Ribosomal Peptide/Polyketide Synthetase Clusters.</title>
        <authorList>
            <person name="Garlant L."/>
            <person name="Koskinen P."/>
            <person name="Rouhiainen L."/>
            <person name="Laine P."/>
            <person name="Paulin L."/>
            <person name="Auvinen P."/>
            <person name="Holm L."/>
            <person name="Pirhonen M."/>
        </authorList>
    </citation>
    <scope>NUCLEOTIDE SEQUENCE [LARGE SCALE GENOMIC DNA]</scope>
    <source>
        <strain evidence="10">D s0432-1</strain>
    </source>
</reference>
<keyword evidence="6" id="KW-0411">Iron-sulfur</keyword>
<dbReference type="InterPro" id="IPR017927">
    <property type="entry name" value="FAD-bd_FR_type"/>
</dbReference>
<evidence type="ECO:0000259" key="7">
    <source>
        <dbReference type="PROSITE" id="PS51085"/>
    </source>
</evidence>
<dbReference type="EMBL" id="AMWE01000001">
    <property type="protein sequence ID" value="ERO59544.1"/>
    <property type="molecule type" value="Genomic_DNA"/>
</dbReference>
<comment type="caution">
    <text evidence="9">The sequence shown here is derived from an EMBL/GenBank/DDBJ whole genome shotgun (WGS) entry which is preliminary data.</text>
</comment>
<dbReference type="AlphaFoldDB" id="A0AAV3KG53"/>
<dbReference type="CDD" id="cd06185">
    <property type="entry name" value="PDR_like"/>
    <property type="match status" value="1"/>
</dbReference>
<dbReference type="Proteomes" id="UP000017142">
    <property type="component" value="Unassembled WGS sequence"/>
</dbReference>
<accession>A0AAV3KG53</accession>
<evidence type="ECO:0000259" key="8">
    <source>
        <dbReference type="PROSITE" id="PS51384"/>
    </source>
</evidence>
<protein>
    <submittedName>
        <fullName evidence="9">Vanillate O-demethylase oxidoreductase</fullName>
    </submittedName>
</protein>
<gene>
    <name evidence="9" type="ORF">A544_0516</name>
</gene>
<evidence type="ECO:0000256" key="2">
    <source>
        <dbReference type="ARBA" id="ARBA00022714"/>
    </source>
</evidence>
<dbReference type="Gene3D" id="3.10.20.30">
    <property type="match status" value="1"/>
</dbReference>
<dbReference type="InterPro" id="IPR017938">
    <property type="entry name" value="Riboflavin_synthase-like_b-brl"/>
</dbReference>
<keyword evidence="4" id="KW-0560">Oxidoreductase</keyword>
<dbReference type="InterPro" id="IPR012675">
    <property type="entry name" value="Beta-grasp_dom_sf"/>
</dbReference>
<keyword evidence="3" id="KW-0479">Metal-binding</keyword>
<dbReference type="PANTHER" id="PTHR47354">
    <property type="entry name" value="NADH OXIDOREDUCTASE HCR"/>
    <property type="match status" value="1"/>
</dbReference>
<name>A0AAV3KG53_9GAMM</name>
<dbReference type="SUPFAM" id="SSF54292">
    <property type="entry name" value="2Fe-2S ferredoxin-like"/>
    <property type="match status" value="1"/>
</dbReference>
<dbReference type="Gene3D" id="3.40.50.80">
    <property type="entry name" value="Nucleotide-binding domain of ferredoxin-NADP reductase (FNR) module"/>
    <property type="match status" value="1"/>
</dbReference>
<dbReference type="GeneID" id="43519243"/>
<dbReference type="CDD" id="cd00207">
    <property type="entry name" value="fer2"/>
    <property type="match status" value="1"/>
</dbReference>
<dbReference type="PANTHER" id="PTHR47354:SF1">
    <property type="entry name" value="CARNITINE MONOOXYGENASE REDUCTASE SUBUNIT"/>
    <property type="match status" value="1"/>
</dbReference>
<dbReference type="GO" id="GO:0046872">
    <property type="term" value="F:metal ion binding"/>
    <property type="evidence" value="ECO:0007669"/>
    <property type="project" value="UniProtKB-KW"/>
</dbReference>
<organism evidence="9 10">
    <name type="scientific">Dickeya solani D s0432-1</name>
    <dbReference type="NCBI Taxonomy" id="1231725"/>
    <lineage>
        <taxon>Bacteria</taxon>
        <taxon>Pseudomonadati</taxon>
        <taxon>Pseudomonadota</taxon>
        <taxon>Gammaproteobacteria</taxon>
        <taxon>Enterobacterales</taxon>
        <taxon>Pectobacteriaceae</taxon>
        <taxon>Dickeya</taxon>
    </lineage>
</organism>
<sequence>MKTSSGINASGEVKNLTVIVDALSRQGEGNVALRLVAPDEQPLPAFEAGAHIDVHLPGGTVRPYSLAGDPADRSHYLLCVRHDAASRGGSRYVHTALRVGQTLAISPPRNAFALVPACGYLLLAGGIGITPLLAMAHALEQAGQPFELHYFVRHRRELAFREQLGRGFRHGRCQIWCADEGHSPRRRLPGSLYDGAEGRRLYLCGPAGFMTHVTNEALAHQWSASAIHTEAFCAPAQAQPDDADGQAFTVELASCGRTFTVPPEKTIASVLLEHDVAVPLSCEMGICGACLTPVRDGMPDHRDSVQSEAEKSAPQQQIALCCSRSRSAHLVIEL</sequence>
<dbReference type="PROSITE" id="PS00197">
    <property type="entry name" value="2FE2S_FER_1"/>
    <property type="match status" value="1"/>
</dbReference>
<dbReference type="InterPro" id="IPR006058">
    <property type="entry name" value="2Fe2S_fd_BS"/>
</dbReference>
<dbReference type="SUPFAM" id="SSF52343">
    <property type="entry name" value="Ferredoxin reductase-like, C-terminal NADP-linked domain"/>
    <property type="match status" value="1"/>
</dbReference>
<dbReference type="GO" id="GO:0016491">
    <property type="term" value="F:oxidoreductase activity"/>
    <property type="evidence" value="ECO:0007669"/>
    <property type="project" value="UniProtKB-KW"/>
</dbReference>
<keyword evidence="2" id="KW-0001">2Fe-2S</keyword>
<keyword evidence="1" id="KW-0285">Flavoprotein</keyword>
<dbReference type="InterPro" id="IPR050415">
    <property type="entry name" value="MRET"/>
</dbReference>
<keyword evidence="5" id="KW-0408">Iron</keyword>
<evidence type="ECO:0000256" key="4">
    <source>
        <dbReference type="ARBA" id="ARBA00023002"/>
    </source>
</evidence>
<evidence type="ECO:0000313" key="9">
    <source>
        <dbReference type="EMBL" id="ERO59544.1"/>
    </source>
</evidence>
<dbReference type="PRINTS" id="PR00409">
    <property type="entry name" value="PHDIOXRDTASE"/>
</dbReference>
<evidence type="ECO:0000313" key="10">
    <source>
        <dbReference type="Proteomes" id="UP000017142"/>
    </source>
</evidence>